<dbReference type="EMBL" id="CAUEEQ010009451">
    <property type="protein sequence ID" value="CAJ0933423.1"/>
    <property type="molecule type" value="Genomic_DNA"/>
</dbReference>
<feature type="compositionally biased region" description="Polar residues" evidence="1">
    <location>
        <begin position="133"/>
        <end position="148"/>
    </location>
</feature>
<gene>
    <name evidence="2" type="ORF">RIMI_LOCUS5515962</name>
</gene>
<evidence type="ECO:0000313" key="2">
    <source>
        <dbReference type="EMBL" id="CAJ0933423.1"/>
    </source>
</evidence>
<comment type="caution">
    <text evidence="2">The sequence shown here is derived from an EMBL/GenBank/DDBJ whole genome shotgun (WGS) entry which is preliminary data.</text>
</comment>
<protein>
    <submittedName>
        <fullName evidence="2">Uncharacterized protein</fullName>
    </submittedName>
</protein>
<feature type="region of interest" description="Disordered" evidence="1">
    <location>
        <begin position="117"/>
        <end position="230"/>
    </location>
</feature>
<feature type="compositionally biased region" description="Polar residues" evidence="1">
    <location>
        <begin position="193"/>
        <end position="205"/>
    </location>
</feature>
<feature type="compositionally biased region" description="Low complexity" evidence="1">
    <location>
        <begin position="117"/>
        <end position="132"/>
    </location>
</feature>
<proteinExistence type="predicted"/>
<evidence type="ECO:0000256" key="1">
    <source>
        <dbReference type="SAM" id="MobiDB-lite"/>
    </source>
</evidence>
<reference evidence="2" key="1">
    <citation type="submission" date="2023-07" db="EMBL/GenBank/DDBJ databases">
        <authorList>
            <person name="Stuckert A."/>
        </authorList>
    </citation>
    <scope>NUCLEOTIDE SEQUENCE</scope>
</reference>
<evidence type="ECO:0000313" key="3">
    <source>
        <dbReference type="Proteomes" id="UP001176940"/>
    </source>
</evidence>
<accession>A0ABN9L5A7</accession>
<feature type="compositionally biased region" description="Low complexity" evidence="1">
    <location>
        <begin position="159"/>
        <end position="192"/>
    </location>
</feature>
<organism evidence="2 3">
    <name type="scientific">Ranitomeya imitator</name>
    <name type="common">mimic poison frog</name>
    <dbReference type="NCBI Taxonomy" id="111125"/>
    <lineage>
        <taxon>Eukaryota</taxon>
        <taxon>Metazoa</taxon>
        <taxon>Chordata</taxon>
        <taxon>Craniata</taxon>
        <taxon>Vertebrata</taxon>
        <taxon>Euteleostomi</taxon>
        <taxon>Amphibia</taxon>
        <taxon>Batrachia</taxon>
        <taxon>Anura</taxon>
        <taxon>Neobatrachia</taxon>
        <taxon>Hyloidea</taxon>
        <taxon>Dendrobatidae</taxon>
        <taxon>Dendrobatinae</taxon>
        <taxon>Ranitomeya</taxon>
    </lineage>
</organism>
<sequence>MLADTPWRLPDRSDLLSPEFLVPAFNGMAVEAAVLRESGFSQPVIQTMFRARKPASSRIYHSVSLLAAAAYTHGYLCPPMKAPRKILRKVRQARRSTSDEMNQCFLEICSPQPTSSGAACAPSPLSAASSSSRHLNGQSSGSSPIFTKSQASSRERDSSPSCSRSSGSETDSSSSTSASEHSSNSSSSSSSSDTNAKTDLSSASHRVNGVKSKMNGRQQRATAVKQGNRL</sequence>
<dbReference type="Proteomes" id="UP001176940">
    <property type="component" value="Unassembled WGS sequence"/>
</dbReference>
<keyword evidence="3" id="KW-1185">Reference proteome</keyword>
<name>A0ABN9L5A7_9NEOB</name>